<evidence type="ECO:0000313" key="1">
    <source>
        <dbReference type="EMBL" id="GAA4264306.1"/>
    </source>
</evidence>
<proteinExistence type="predicted"/>
<dbReference type="EMBL" id="BAABAT010000138">
    <property type="protein sequence ID" value="GAA4264306.1"/>
    <property type="molecule type" value="Genomic_DNA"/>
</dbReference>
<keyword evidence="2" id="KW-1185">Reference proteome</keyword>
<protein>
    <submittedName>
        <fullName evidence="1">Uncharacterized protein</fullName>
    </submittedName>
</protein>
<reference evidence="2" key="1">
    <citation type="journal article" date="2019" name="Int. J. Syst. Evol. Microbiol.">
        <title>The Global Catalogue of Microorganisms (GCM) 10K type strain sequencing project: providing services to taxonomists for standard genome sequencing and annotation.</title>
        <authorList>
            <consortium name="The Broad Institute Genomics Platform"/>
            <consortium name="The Broad Institute Genome Sequencing Center for Infectious Disease"/>
            <person name="Wu L."/>
            <person name="Ma J."/>
        </authorList>
    </citation>
    <scope>NUCLEOTIDE SEQUENCE [LARGE SCALE GENOMIC DNA]</scope>
    <source>
        <strain evidence="2">JCM 17441</strain>
    </source>
</reference>
<gene>
    <name evidence="1" type="ORF">GCM10022255_116720</name>
</gene>
<accession>A0ABP8DWI4</accession>
<name>A0ABP8DWI4_9ACTN</name>
<comment type="caution">
    <text evidence="1">The sequence shown here is derived from an EMBL/GenBank/DDBJ whole genome shotgun (WGS) entry which is preliminary data.</text>
</comment>
<organism evidence="1 2">
    <name type="scientific">Dactylosporangium darangshiense</name>
    <dbReference type="NCBI Taxonomy" id="579108"/>
    <lineage>
        <taxon>Bacteria</taxon>
        <taxon>Bacillati</taxon>
        <taxon>Actinomycetota</taxon>
        <taxon>Actinomycetes</taxon>
        <taxon>Micromonosporales</taxon>
        <taxon>Micromonosporaceae</taxon>
        <taxon>Dactylosporangium</taxon>
    </lineage>
</organism>
<dbReference type="Proteomes" id="UP001500620">
    <property type="component" value="Unassembled WGS sequence"/>
</dbReference>
<evidence type="ECO:0000313" key="2">
    <source>
        <dbReference type="Proteomes" id="UP001500620"/>
    </source>
</evidence>
<sequence length="49" mass="5205">MLPGWWEPADLVLVLLLVSSLLLALVLLALPPATKFFSVSALAGSPSMR</sequence>